<dbReference type="PRINTS" id="PR00080">
    <property type="entry name" value="SDRFAMILY"/>
</dbReference>
<dbReference type="CDD" id="cd05233">
    <property type="entry name" value="SDR_c"/>
    <property type="match status" value="1"/>
</dbReference>
<dbReference type="KEGG" id="nar:Saro_3747"/>
<evidence type="ECO:0000313" key="3">
    <source>
        <dbReference type="EMBL" id="ABP64606.1"/>
    </source>
</evidence>
<sequence length="268" mass="28177">MTADAAHIWERKMILKDKVIIVTGAGPGMGQAACKGAAREGAKVVVTARSKQAIEEVAQEIVAAGGEAIAVPLDVTDMDQCRAAAKAAVDKWGRIDGLVNSAYYHPDWAPLIEHDVDQVLRAFDVGAAGALRMCMAVYPTMKAQGAGSIVNISTLCTRKPMPGEGGYGMAKGALNHMTRHLAVEFGGSGIRVNTALMGWMMGAPLEGFMETLGKGAEAFRKQRASEIPVGHIPPDADCAKAVYFLLSDYSSEVTGAMLDVNGGDWVAA</sequence>
<organism evidence="3 4">
    <name type="scientific">Novosphingobium aromaticivorans (strain ATCC 700278 / DSM 12444 / CCUG 56034 / CIP 105152 / NBRC 16084 / F199)</name>
    <dbReference type="NCBI Taxonomy" id="279238"/>
    <lineage>
        <taxon>Bacteria</taxon>
        <taxon>Pseudomonadati</taxon>
        <taxon>Pseudomonadota</taxon>
        <taxon>Alphaproteobacteria</taxon>
        <taxon>Sphingomonadales</taxon>
        <taxon>Sphingomonadaceae</taxon>
        <taxon>Novosphingobium</taxon>
    </lineage>
</organism>
<dbReference type="InterPro" id="IPR002347">
    <property type="entry name" value="SDR_fam"/>
</dbReference>
<evidence type="ECO:0000256" key="1">
    <source>
        <dbReference type="ARBA" id="ARBA00006484"/>
    </source>
</evidence>
<dbReference type="eggNOG" id="COG1028">
    <property type="taxonomic scope" value="Bacteria"/>
</dbReference>
<dbReference type="FunFam" id="3.40.50.720:FF:000084">
    <property type="entry name" value="Short-chain dehydrogenase reductase"/>
    <property type="match status" value="1"/>
</dbReference>
<name>A4XF95_NOVAD</name>
<protein>
    <submittedName>
        <fullName evidence="3">Short-chain dehydrogenase/reductase SDR</fullName>
    </submittedName>
</protein>
<dbReference type="Pfam" id="PF13561">
    <property type="entry name" value="adh_short_C2"/>
    <property type="match status" value="1"/>
</dbReference>
<dbReference type="PRINTS" id="PR00081">
    <property type="entry name" value="GDHRDH"/>
</dbReference>
<keyword evidence="2" id="KW-0560">Oxidoreductase</keyword>
<dbReference type="PANTHER" id="PTHR43639">
    <property type="entry name" value="OXIDOREDUCTASE, SHORT-CHAIN DEHYDROGENASE/REDUCTASE FAMILY (AFU_ORTHOLOGUE AFUA_5G02870)"/>
    <property type="match status" value="1"/>
</dbReference>
<reference evidence="3 4" key="1">
    <citation type="submission" date="2007-04" db="EMBL/GenBank/DDBJ databases">
        <title>Complete sequence of plasmid pNL2 of Novosphingobium aromaticivorans DSM 12444.</title>
        <authorList>
            <consortium name="US DOE Joint Genome Institute"/>
            <person name="Copeland A."/>
            <person name="Lucas S."/>
            <person name="Lapidus A."/>
            <person name="Barry K."/>
            <person name="Detter J.C."/>
            <person name="Glavina del Rio T."/>
            <person name="Hammon N."/>
            <person name="Israni S."/>
            <person name="Dalin E."/>
            <person name="Tice H."/>
            <person name="Pitluck S."/>
            <person name="Chertkov O."/>
            <person name="Han C."/>
            <person name="Thomson S."/>
            <person name="Schmutz J."/>
            <person name="Larimer F."/>
            <person name="Land M."/>
            <person name="Kyrpides N."/>
            <person name="Ivanova N."/>
            <person name="Fredrickson J."/>
            <person name="Romine M.F."/>
            <person name="Richardson P."/>
        </authorList>
    </citation>
    <scope>NUCLEOTIDE SEQUENCE [LARGE SCALE GENOMIC DNA]</scope>
    <source>
        <strain evidence="4">ATCC 700278 / DSM 12444 / CCUG 56034 / CIP 105152 / NBRC 16084 / F199</strain>
        <plasmid evidence="3 4">pNL2</plasmid>
    </source>
</reference>
<dbReference type="Gene3D" id="3.40.50.720">
    <property type="entry name" value="NAD(P)-binding Rossmann-like Domain"/>
    <property type="match status" value="1"/>
</dbReference>
<proteinExistence type="inferred from homology"/>
<evidence type="ECO:0000256" key="2">
    <source>
        <dbReference type="ARBA" id="ARBA00023002"/>
    </source>
</evidence>
<dbReference type="GO" id="GO:0016491">
    <property type="term" value="F:oxidoreductase activity"/>
    <property type="evidence" value="ECO:0007669"/>
    <property type="project" value="UniProtKB-KW"/>
</dbReference>
<keyword evidence="3" id="KW-0614">Plasmid</keyword>
<dbReference type="HOGENOM" id="CLU_010194_1_0_5"/>
<accession>A4XF95</accession>
<evidence type="ECO:0000313" key="4">
    <source>
        <dbReference type="Proteomes" id="UP000009134"/>
    </source>
</evidence>
<gene>
    <name evidence="3" type="ordered locus">Saro_3747</name>
</gene>
<dbReference type="EMBL" id="CP000677">
    <property type="protein sequence ID" value="ABP64606.1"/>
    <property type="molecule type" value="Genomic_DNA"/>
</dbReference>
<dbReference type="AlphaFoldDB" id="A4XF95"/>
<dbReference type="PANTHER" id="PTHR43639:SF1">
    <property type="entry name" value="SHORT-CHAIN DEHYDROGENASE_REDUCTASE FAMILY PROTEIN"/>
    <property type="match status" value="1"/>
</dbReference>
<dbReference type="InterPro" id="IPR036291">
    <property type="entry name" value="NAD(P)-bd_dom_sf"/>
</dbReference>
<keyword evidence="4" id="KW-1185">Reference proteome</keyword>
<geneLocation type="plasmid" evidence="3 4">
    <name>pNL2</name>
</geneLocation>
<comment type="similarity">
    <text evidence="1">Belongs to the short-chain dehydrogenases/reductases (SDR) family.</text>
</comment>
<dbReference type="SUPFAM" id="SSF51735">
    <property type="entry name" value="NAD(P)-binding Rossmann-fold domains"/>
    <property type="match status" value="1"/>
</dbReference>
<dbReference type="Proteomes" id="UP000009134">
    <property type="component" value="Plasmid pNL2"/>
</dbReference>